<accession>A0ACA9MMC5</accession>
<evidence type="ECO:0000313" key="2">
    <source>
        <dbReference type="Proteomes" id="UP000789920"/>
    </source>
</evidence>
<reference evidence="1" key="1">
    <citation type="submission" date="2021-06" db="EMBL/GenBank/DDBJ databases">
        <authorList>
            <person name="Kallberg Y."/>
            <person name="Tangrot J."/>
            <person name="Rosling A."/>
        </authorList>
    </citation>
    <scope>NUCLEOTIDE SEQUENCE</scope>
    <source>
        <strain evidence="1">MA461A</strain>
    </source>
</reference>
<comment type="caution">
    <text evidence="1">The sequence shown here is derived from an EMBL/GenBank/DDBJ whole genome shotgun (WGS) entry which is preliminary data.</text>
</comment>
<sequence>VNIGAFSQDCVVNTPPRPNTIVGYYQAYKYNLQANDLSKLISPSITHLNYIAFDPNDLTSGTGPYTVFTDFQHYNKFNQFRDYLVRNPNRKFQLILSVLLPTTQDLVKISPFSNLVTTGQYNQNNTFVSDLVKIVNDHSLDGIDIDYPNKLPCYPPPPQGIPQGQQFTTNELNSVFIPFLNDLSSQLKKSNSSKILTVTAGQYPISGLNSSNSGIINFVNIQAIFRKFLMDGIVMSVNQNSFWESIIELVTSSNIITDINSQNLVIANDTNTQYPFADDKIQSLCGPSVYATLSWKNFSNLLLLCDTSTNKDPKWNYGFDNTSQQPYLYQQQNSPTRYYYVSYENLQSLKSKLDYVRHVNALGIAIFDITKDTVDGTLMNFISVINPPNSSSKPMPTTSSTSQSSPSNVGAIVGGVIGSLTFVSVLVAAGFILYRRKHNAGMAALLIDTNNQACSDTNSHVYSDINRQ</sequence>
<evidence type="ECO:0000313" key="1">
    <source>
        <dbReference type="EMBL" id="CAG8600297.1"/>
    </source>
</evidence>
<protein>
    <submittedName>
        <fullName evidence="1">26092_t:CDS:1</fullName>
    </submittedName>
</protein>
<feature type="non-terminal residue" evidence="1">
    <location>
        <position position="468"/>
    </location>
</feature>
<keyword evidence="2" id="KW-1185">Reference proteome</keyword>
<gene>
    <name evidence="1" type="ORF">RPERSI_LOCUS5891</name>
</gene>
<name>A0ACA9MMC5_9GLOM</name>
<dbReference type="Proteomes" id="UP000789920">
    <property type="component" value="Unassembled WGS sequence"/>
</dbReference>
<organism evidence="1 2">
    <name type="scientific">Racocetra persica</name>
    <dbReference type="NCBI Taxonomy" id="160502"/>
    <lineage>
        <taxon>Eukaryota</taxon>
        <taxon>Fungi</taxon>
        <taxon>Fungi incertae sedis</taxon>
        <taxon>Mucoromycota</taxon>
        <taxon>Glomeromycotina</taxon>
        <taxon>Glomeromycetes</taxon>
        <taxon>Diversisporales</taxon>
        <taxon>Gigasporaceae</taxon>
        <taxon>Racocetra</taxon>
    </lineage>
</organism>
<feature type="non-terminal residue" evidence="1">
    <location>
        <position position="1"/>
    </location>
</feature>
<proteinExistence type="predicted"/>
<dbReference type="EMBL" id="CAJVQC010009084">
    <property type="protein sequence ID" value="CAG8600297.1"/>
    <property type="molecule type" value="Genomic_DNA"/>
</dbReference>